<gene>
    <name evidence="10" type="ORF">J5Y05_21045</name>
</gene>
<accession>A0A940XKU0</accession>
<sequence length="306" mass="32538">MTAQAETVTGAAEQAASGSPGPARRSPASRLAERAGGGAVRVFLVLVGLFWLVPTIGLLLSSLRSPQDMAADGWWTVLTKPSQLTFASYAELLRNGDITGSLVNTVLITVPATLLVVVIGSLAGYAFAWMEFPGRDWWFLAVVGLLVVPVQVALIPIAELFGKVGLFGSVLGVVLFHVGFGLPFAVFLLRNFFAEIPRELLEAARLDGAGELRLFARVVLPLGGPAIASLGIFQFLWVWNDLLVALIFADSGSQPITVALQTQVRQFGNNIDVLAPGAFISMVIPLAVFFAFQRQFVSGVMAGAVK</sequence>
<reference evidence="10" key="1">
    <citation type="submission" date="2021-04" db="EMBL/GenBank/DDBJ databases">
        <title>Genome seq and assembly of Streptomyces sp. RG38.</title>
        <authorList>
            <person name="Chhetri G."/>
        </authorList>
    </citation>
    <scope>NUCLEOTIDE SEQUENCE</scope>
    <source>
        <strain evidence="10">RG38</strain>
    </source>
</reference>
<proteinExistence type="inferred from homology"/>
<dbReference type="PROSITE" id="PS50928">
    <property type="entry name" value="ABC_TM1"/>
    <property type="match status" value="1"/>
</dbReference>
<feature type="transmembrane region" description="Helical" evidence="7">
    <location>
        <begin position="273"/>
        <end position="292"/>
    </location>
</feature>
<feature type="transmembrane region" description="Helical" evidence="7">
    <location>
        <begin position="102"/>
        <end position="125"/>
    </location>
</feature>
<dbReference type="RefSeq" id="WP_210874600.1">
    <property type="nucleotide sequence ID" value="NZ_JAGPNL010000006.1"/>
</dbReference>
<evidence type="ECO:0000313" key="10">
    <source>
        <dbReference type="EMBL" id="MBQ0828962.1"/>
    </source>
</evidence>
<comment type="subcellular location">
    <subcellularLocation>
        <location evidence="1 7">Cell membrane</location>
        <topology evidence="1 7">Multi-pass membrane protein</topology>
    </subcellularLocation>
</comment>
<name>A0A940XKU0_9ACTN</name>
<feature type="transmembrane region" description="Helical" evidence="7">
    <location>
        <begin position="39"/>
        <end position="60"/>
    </location>
</feature>
<evidence type="ECO:0000256" key="1">
    <source>
        <dbReference type="ARBA" id="ARBA00004651"/>
    </source>
</evidence>
<feature type="domain" description="ABC transmembrane type-1" evidence="9">
    <location>
        <begin position="102"/>
        <end position="292"/>
    </location>
</feature>
<keyword evidence="3" id="KW-1003">Cell membrane</keyword>
<dbReference type="AlphaFoldDB" id="A0A940XKU0"/>
<keyword evidence="5 7" id="KW-1133">Transmembrane helix</keyword>
<dbReference type="SUPFAM" id="SSF161098">
    <property type="entry name" value="MetI-like"/>
    <property type="match status" value="1"/>
</dbReference>
<keyword evidence="2 7" id="KW-0813">Transport</keyword>
<evidence type="ECO:0000256" key="7">
    <source>
        <dbReference type="RuleBase" id="RU363032"/>
    </source>
</evidence>
<feature type="region of interest" description="Disordered" evidence="8">
    <location>
        <begin position="1"/>
        <end position="30"/>
    </location>
</feature>
<feature type="transmembrane region" description="Helical" evidence="7">
    <location>
        <begin position="214"/>
        <end position="239"/>
    </location>
</feature>
<dbReference type="GO" id="GO:0005886">
    <property type="term" value="C:plasma membrane"/>
    <property type="evidence" value="ECO:0007669"/>
    <property type="project" value="UniProtKB-SubCell"/>
</dbReference>
<evidence type="ECO:0000256" key="4">
    <source>
        <dbReference type="ARBA" id="ARBA00022692"/>
    </source>
</evidence>
<dbReference type="Pfam" id="PF00528">
    <property type="entry name" value="BPD_transp_1"/>
    <property type="match status" value="1"/>
</dbReference>
<keyword evidence="6 7" id="KW-0472">Membrane</keyword>
<evidence type="ECO:0000256" key="8">
    <source>
        <dbReference type="SAM" id="MobiDB-lite"/>
    </source>
</evidence>
<dbReference type="PANTHER" id="PTHR43744:SF4">
    <property type="entry name" value="OSMOPROTECTIVE COMPOUNDS UPTAKE PERMEASE PROTEIN GGTD"/>
    <property type="match status" value="1"/>
</dbReference>
<dbReference type="CDD" id="cd06261">
    <property type="entry name" value="TM_PBP2"/>
    <property type="match status" value="1"/>
</dbReference>
<dbReference type="Gene3D" id="1.10.3720.10">
    <property type="entry name" value="MetI-like"/>
    <property type="match status" value="1"/>
</dbReference>
<dbReference type="InterPro" id="IPR035906">
    <property type="entry name" value="MetI-like_sf"/>
</dbReference>
<evidence type="ECO:0000256" key="5">
    <source>
        <dbReference type="ARBA" id="ARBA00022989"/>
    </source>
</evidence>
<dbReference type="PANTHER" id="PTHR43744">
    <property type="entry name" value="ABC TRANSPORTER PERMEASE PROTEIN MG189-RELATED-RELATED"/>
    <property type="match status" value="1"/>
</dbReference>
<evidence type="ECO:0000256" key="2">
    <source>
        <dbReference type="ARBA" id="ARBA00022448"/>
    </source>
</evidence>
<dbReference type="InterPro" id="IPR000515">
    <property type="entry name" value="MetI-like"/>
</dbReference>
<comment type="caution">
    <text evidence="10">The sequence shown here is derived from an EMBL/GenBank/DDBJ whole genome shotgun (WGS) entry which is preliminary data.</text>
</comment>
<feature type="transmembrane region" description="Helical" evidence="7">
    <location>
        <begin position="137"/>
        <end position="158"/>
    </location>
</feature>
<dbReference type="GO" id="GO:0055085">
    <property type="term" value="P:transmembrane transport"/>
    <property type="evidence" value="ECO:0007669"/>
    <property type="project" value="InterPro"/>
</dbReference>
<evidence type="ECO:0000256" key="6">
    <source>
        <dbReference type="ARBA" id="ARBA00023136"/>
    </source>
</evidence>
<protein>
    <submittedName>
        <fullName evidence="10">Carbohydrate ABC transporter permease</fullName>
    </submittedName>
</protein>
<evidence type="ECO:0000256" key="3">
    <source>
        <dbReference type="ARBA" id="ARBA00022475"/>
    </source>
</evidence>
<dbReference type="Proteomes" id="UP000677875">
    <property type="component" value="Unassembled WGS sequence"/>
</dbReference>
<organism evidence="10 11">
    <name type="scientific">Streptomyces tagetis</name>
    <dbReference type="NCBI Taxonomy" id="2820809"/>
    <lineage>
        <taxon>Bacteria</taxon>
        <taxon>Bacillati</taxon>
        <taxon>Actinomycetota</taxon>
        <taxon>Actinomycetes</taxon>
        <taxon>Kitasatosporales</taxon>
        <taxon>Streptomycetaceae</taxon>
        <taxon>Streptomyces</taxon>
    </lineage>
</organism>
<keyword evidence="11" id="KW-1185">Reference proteome</keyword>
<evidence type="ECO:0000313" key="11">
    <source>
        <dbReference type="Proteomes" id="UP000677875"/>
    </source>
</evidence>
<keyword evidence="4 7" id="KW-0812">Transmembrane</keyword>
<dbReference type="EMBL" id="JAGPNL010000006">
    <property type="protein sequence ID" value="MBQ0828962.1"/>
    <property type="molecule type" value="Genomic_DNA"/>
</dbReference>
<feature type="transmembrane region" description="Helical" evidence="7">
    <location>
        <begin position="170"/>
        <end position="193"/>
    </location>
</feature>
<comment type="similarity">
    <text evidence="7">Belongs to the binding-protein-dependent transport system permease family.</text>
</comment>
<evidence type="ECO:0000259" key="9">
    <source>
        <dbReference type="PROSITE" id="PS50928"/>
    </source>
</evidence>